<dbReference type="Proteomes" id="UP000266292">
    <property type="component" value="Chromosome"/>
</dbReference>
<evidence type="ECO:0000313" key="9">
    <source>
        <dbReference type="Proteomes" id="UP000266292"/>
    </source>
</evidence>
<evidence type="ECO:0000256" key="6">
    <source>
        <dbReference type="SAM" id="Phobius"/>
    </source>
</evidence>
<evidence type="ECO:0000256" key="1">
    <source>
        <dbReference type="ARBA" id="ARBA00004141"/>
    </source>
</evidence>
<dbReference type="GO" id="GO:0016020">
    <property type="term" value="C:membrane"/>
    <property type="evidence" value="ECO:0007669"/>
    <property type="project" value="UniProtKB-SubCell"/>
</dbReference>
<dbReference type="AlphaFoldDB" id="A0A1X9YNT6"/>
<comment type="subcellular location">
    <subcellularLocation>
        <location evidence="1">Membrane</location>
        <topology evidence="1">Multi-pass membrane protein</topology>
    </subcellularLocation>
</comment>
<feature type="transmembrane region" description="Helical" evidence="6">
    <location>
        <begin position="89"/>
        <end position="113"/>
    </location>
</feature>
<keyword evidence="5 6" id="KW-0472">Membrane</keyword>
<keyword evidence="4 6" id="KW-1133">Transmembrane helix</keyword>
<dbReference type="OrthoDB" id="9806522at2"/>
<evidence type="ECO:0000256" key="4">
    <source>
        <dbReference type="ARBA" id="ARBA00022989"/>
    </source>
</evidence>
<dbReference type="InterPro" id="IPR050291">
    <property type="entry name" value="CDF_Transporter"/>
</dbReference>
<keyword evidence="9" id="KW-1185">Reference proteome</keyword>
<dbReference type="KEGG" id="pact:CA264_03290"/>
<reference evidence="9" key="1">
    <citation type="submission" date="2017-05" db="EMBL/GenBank/DDBJ databases">
        <authorList>
            <person name="Ray J."/>
            <person name="Price M."/>
            <person name="Deutschbauer A."/>
        </authorList>
    </citation>
    <scope>NUCLEOTIDE SEQUENCE [LARGE SCALE GENOMIC DNA]</scope>
    <source>
        <strain evidence="9">DSM 19842</strain>
    </source>
</reference>
<name>A0A1X9YNT6_9BACT</name>
<keyword evidence="3 6" id="KW-0812">Transmembrane</keyword>
<evidence type="ECO:0000256" key="5">
    <source>
        <dbReference type="ARBA" id="ARBA00023136"/>
    </source>
</evidence>
<feature type="transmembrane region" description="Helical" evidence="6">
    <location>
        <begin position="138"/>
        <end position="158"/>
    </location>
</feature>
<evidence type="ECO:0000256" key="2">
    <source>
        <dbReference type="ARBA" id="ARBA00022448"/>
    </source>
</evidence>
<dbReference type="EMBL" id="CP021235">
    <property type="protein sequence ID" value="ARS34543.1"/>
    <property type="molecule type" value="Genomic_DNA"/>
</dbReference>
<dbReference type="SUPFAM" id="SSF161111">
    <property type="entry name" value="Cation efflux protein transmembrane domain-like"/>
    <property type="match status" value="1"/>
</dbReference>
<dbReference type="PANTHER" id="PTHR43840:SF15">
    <property type="entry name" value="MITOCHONDRIAL METAL TRANSPORTER 1-RELATED"/>
    <property type="match status" value="1"/>
</dbReference>
<dbReference type="PANTHER" id="PTHR43840">
    <property type="entry name" value="MITOCHONDRIAL METAL TRANSPORTER 1-RELATED"/>
    <property type="match status" value="1"/>
</dbReference>
<organism evidence="8 9">
    <name type="scientific">Pontibacter actiniarum</name>
    <dbReference type="NCBI Taxonomy" id="323450"/>
    <lineage>
        <taxon>Bacteria</taxon>
        <taxon>Pseudomonadati</taxon>
        <taxon>Bacteroidota</taxon>
        <taxon>Cytophagia</taxon>
        <taxon>Cytophagales</taxon>
        <taxon>Hymenobacteraceae</taxon>
        <taxon>Pontibacter</taxon>
    </lineage>
</organism>
<dbReference type="InterPro" id="IPR027469">
    <property type="entry name" value="Cation_efflux_TMD_sf"/>
</dbReference>
<dbReference type="RefSeq" id="WP_025604566.1">
    <property type="nucleotide sequence ID" value="NZ_CP021235.1"/>
</dbReference>
<sequence length="335" mass="37864">MNKDIYLPTQWHELPADLKKQFTKAKKLEWLTIAYLISVVIVMFLTMSSSQAMKAAWLEDMLSMVPATCFLVASGLFNKKPSVKYPYGYHRVFSIAYQLGAFALLAMGLYIFYDSLVSLLRAEHPTIGAITLFGREWWMGWVMLLALSWSAGPAVLIGRKKLPYAKHLHNKVLYTDANTQKADWQTASAAMLGIIGVGFGLWWADSVAALFISLSVIKDGYTRLTSSVKDLVDQIPTHVQNEQVHPLVGKTYDYFKDLVWVKDVRIRMREAGEIFFVEVFVVPTSTDNLLENMEAAYHGVKKLDWKLHEVVINPVRSLEQHAGDRAAAKALRETS</sequence>
<dbReference type="STRING" id="709015.GCA_000472485_00652"/>
<evidence type="ECO:0000313" key="8">
    <source>
        <dbReference type="EMBL" id="ARS34543.1"/>
    </source>
</evidence>
<proteinExistence type="predicted"/>
<keyword evidence="2" id="KW-0813">Transport</keyword>
<gene>
    <name evidence="8" type="ORF">CA264_03290</name>
</gene>
<evidence type="ECO:0000259" key="7">
    <source>
        <dbReference type="Pfam" id="PF01545"/>
    </source>
</evidence>
<dbReference type="Pfam" id="PF01545">
    <property type="entry name" value="Cation_efflux"/>
    <property type="match status" value="1"/>
</dbReference>
<feature type="transmembrane region" description="Helical" evidence="6">
    <location>
        <begin position="28"/>
        <end position="49"/>
    </location>
</feature>
<dbReference type="GO" id="GO:0008324">
    <property type="term" value="F:monoatomic cation transmembrane transporter activity"/>
    <property type="evidence" value="ECO:0007669"/>
    <property type="project" value="InterPro"/>
</dbReference>
<feature type="transmembrane region" description="Helical" evidence="6">
    <location>
        <begin position="61"/>
        <end position="77"/>
    </location>
</feature>
<accession>A0A1X9YNT6</accession>
<dbReference type="Gene3D" id="1.20.1510.10">
    <property type="entry name" value="Cation efflux protein transmembrane domain"/>
    <property type="match status" value="1"/>
</dbReference>
<feature type="domain" description="Cation efflux protein transmembrane" evidence="7">
    <location>
        <begin position="34"/>
        <end position="232"/>
    </location>
</feature>
<evidence type="ECO:0000256" key="3">
    <source>
        <dbReference type="ARBA" id="ARBA00022692"/>
    </source>
</evidence>
<feature type="transmembrane region" description="Helical" evidence="6">
    <location>
        <begin position="189"/>
        <end position="217"/>
    </location>
</feature>
<protein>
    <recommendedName>
        <fullName evidence="7">Cation efflux protein transmembrane domain-containing protein</fullName>
    </recommendedName>
</protein>
<dbReference type="InterPro" id="IPR058533">
    <property type="entry name" value="Cation_efflux_TM"/>
</dbReference>